<protein>
    <submittedName>
        <fullName evidence="1">Uncharacterized protein</fullName>
    </submittedName>
</protein>
<proteinExistence type="predicted"/>
<evidence type="ECO:0000313" key="1">
    <source>
        <dbReference type="EMBL" id="GAG04833.1"/>
    </source>
</evidence>
<gene>
    <name evidence="1" type="ORF">S01H1_32647</name>
</gene>
<dbReference type="AlphaFoldDB" id="X0UWZ6"/>
<reference evidence="1" key="1">
    <citation type="journal article" date="2014" name="Front. Microbiol.">
        <title>High frequency of phylogenetically diverse reductive dehalogenase-homologous genes in deep subseafloor sedimentary metagenomes.</title>
        <authorList>
            <person name="Kawai M."/>
            <person name="Futagami T."/>
            <person name="Toyoda A."/>
            <person name="Takaki Y."/>
            <person name="Nishi S."/>
            <person name="Hori S."/>
            <person name="Arai W."/>
            <person name="Tsubouchi T."/>
            <person name="Morono Y."/>
            <person name="Uchiyama I."/>
            <person name="Ito T."/>
            <person name="Fujiyama A."/>
            <person name="Inagaki F."/>
            <person name="Takami H."/>
        </authorList>
    </citation>
    <scope>NUCLEOTIDE SEQUENCE</scope>
    <source>
        <strain evidence="1">Expedition CK06-06</strain>
    </source>
</reference>
<feature type="non-terminal residue" evidence="1">
    <location>
        <position position="1"/>
    </location>
</feature>
<organism evidence="1">
    <name type="scientific">marine sediment metagenome</name>
    <dbReference type="NCBI Taxonomy" id="412755"/>
    <lineage>
        <taxon>unclassified sequences</taxon>
        <taxon>metagenomes</taxon>
        <taxon>ecological metagenomes</taxon>
    </lineage>
</organism>
<comment type="caution">
    <text evidence="1">The sequence shown here is derived from an EMBL/GenBank/DDBJ whole genome shotgun (WGS) entry which is preliminary data.</text>
</comment>
<dbReference type="EMBL" id="BARS01020226">
    <property type="protein sequence ID" value="GAG04833.1"/>
    <property type="molecule type" value="Genomic_DNA"/>
</dbReference>
<sequence length="273" mass="31724">LDIDVSVTGNTVAIYLPVMNLFDITLSLSESAQDKIQDSLLSASRVLLSTDADIRFYCVIAQDARLPEIQLVIIKYVDDVKRAFFRDISRGEYFKRTLIDINENPQAKKEKAITDVFGKMKLEKEWQDKVLDDFFRSPPSSLEGIGYWQGKFYIKSITLEEFLAEQMANRVKLRFREKEHLKKYALKMITGKFIEEKNTKFFLISFNSESLLFVPEAAEKKAMDEEIFTNVFEIIANVIYGYKFKDFDFAEAIEKNFNTKLVVSKEDKGEFRP</sequence>
<accession>X0UWZ6</accession>
<feature type="non-terminal residue" evidence="1">
    <location>
        <position position="273"/>
    </location>
</feature>
<name>X0UWZ6_9ZZZZ</name>